<comment type="subcellular location">
    <subcellularLocation>
        <location evidence="1">Cell membrane</location>
        <topology evidence="1">Multi-pass membrane protein</topology>
    </subcellularLocation>
</comment>
<evidence type="ECO:0000256" key="6">
    <source>
        <dbReference type="SAM" id="Phobius"/>
    </source>
</evidence>
<evidence type="ECO:0000313" key="8">
    <source>
        <dbReference type="Proteomes" id="UP000076969"/>
    </source>
</evidence>
<dbReference type="Gene3D" id="1.10.287.3510">
    <property type="match status" value="1"/>
</dbReference>
<dbReference type="KEGG" id="tpie:A7C91_07010"/>
<evidence type="ECO:0000256" key="2">
    <source>
        <dbReference type="ARBA" id="ARBA00022475"/>
    </source>
</evidence>
<dbReference type="EMBL" id="CP015520">
    <property type="protein sequence ID" value="ANF22947.1"/>
    <property type="molecule type" value="Genomic_DNA"/>
</dbReference>
<organism evidence="7 8">
    <name type="scientific">Thermococcus piezophilus</name>
    <dbReference type="NCBI Taxonomy" id="1712654"/>
    <lineage>
        <taxon>Archaea</taxon>
        <taxon>Methanobacteriati</taxon>
        <taxon>Methanobacteriota</taxon>
        <taxon>Thermococci</taxon>
        <taxon>Thermococcales</taxon>
        <taxon>Thermococcaceae</taxon>
        <taxon>Thermococcus</taxon>
    </lineage>
</organism>
<feature type="transmembrane region" description="Helical" evidence="6">
    <location>
        <begin position="88"/>
        <end position="112"/>
    </location>
</feature>
<keyword evidence="8" id="KW-1185">Reference proteome</keyword>
<dbReference type="AlphaFoldDB" id="A0A172WHM6"/>
<keyword evidence="2" id="KW-1003">Cell membrane</keyword>
<reference evidence="8" key="1">
    <citation type="journal article" date="2016" name="Syst. Appl. Microbiol.">
        <title>Thermococcus piezophilus sp. nov., a novel hyperthermophilic and piezophilic archaeon with a broad pressure range for growth, isolated from a deepest hydrothermal vent at the Mid-Cayman Rise.</title>
        <authorList>
            <person name="Dalmasso C."/>
            <person name="Oger P."/>
            <person name="Selva G."/>
            <person name="Courtine D."/>
            <person name="L'Haridon S."/>
            <person name="Garlaschelli A."/>
            <person name="Roussel E."/>
            <person name="Miyazaki J."/>
            <person name="Reveillaud J."/>
            <person name="Jebbar M."/>
            <person name="Takai K."/>
            <person name="Maignien L."/>
            <person name="Alain K."/>
        </authorList>
    </citation>
    <scope>NUCLEOTIDE SEQUENCE [LARGE SCALE GENOMIC DNA]</scope>
    <source>
        <strain evidence="8">CDGS</strain>
    </source>
</reference>
<protein>
    <submittedName>
        <fullName evidence="7">Na+/H+ antiporter subunit C</fullName>
    </submittedName>
</protein>
<keyword evidence="4 6" id="KW-1133">Transmembrane helix</keyword>
<evidence type="ECO:0000256" key="5">
    <source>
        <dbReference type="ARBA" id="ARBA00023136"/>
    </source>
</evidence>
<feature type="transmembrane region" description="Helical" evidence="6">
    <location>
        <begin position="6"/>
        <end position="27"/>
    </location>
</feature>
<evidence type="ECO:0000313" key="7">
    <source>
        <dbReference type="EMBL" id="ANF22947.1"/>
    </source>
</evidence>
<dbReference type="PANTHER" id="PTHR34583:SF2">
    <property type="entry name" value="ANTIPORTER SUBUNIT MNHC2-RELATED"/>
    <property type="match status" value="1"/>
</dbReference>
<feature type="transmembrane region" description="Helical" evidence="6">
    <location>
        <begin position="39"/>
        <end position="57"/>
    </location>
</feature>
<dbReference type="OrthoDB" id="18006at2157"/>
<dbReference type="GO" id="GO:0005886">
    <property type="term" value="C:plasma membrane"/>
    <property type="evidence" value="ECO:0007669"/>
    <property type="project" value="UniProtKB-SubCell"/>
</dbReference>
<dbReference type="STRING" id="1712654.A7C91_07010"/>
<proteinExistence type="predicted"/>
<accession>A0A172WHM6</accession>
<dbReference type="PANTHER" id="PTHR34583">
    <property type="entry name" value="ANTIPORTER SUBUNIT MNHC2-RELATED"/>
    <property type="match status" value="1"/>
</dbReference>
<evidence type="ECO:0000256" key="4">
    <source>
        <dbReference type="ARBA" id="ARBA00022989"/>
    </source>
</evidence>
<dbReference type="Proteomes" id="UP000076969">
    <property type="component" value="Chromosome"/>
</dbReference>
<keyword evidence="3 6" id="KW-0812">Transmembrane</keyword>
<gene>
    <name evidence="7" type="ORF">A7C91_07010</name>
</gene>
<dbReference type="InterPro" id="IPR050601">
    <property type="entry name" value="CPA3_antiporter_subunitC"/>
</dbReference>
<sequence>MSTSEFLWAYLWVVLLLTLAVSLYGIIARPNMLKKIISLTILGDAVNVMVVLIGYRLTYPIAPPILPSLSKEALEGFVSSAVDPLPQALVITAVVIGMAVNILLAVLAIQLYRLYGTLDVREIAKRGGEE</sequence>
<evidence type="ECO:0000256" key="3">
    <source>
        <dbReference type="ARBA" id="ARBA00022692"/>
    </source>
</evidence>
<dbReference type="RefSeq" id="WP_068666130.1">
    <property type="nucleotide sequence ID" value="NZ_CP015520.1"/>
</dbReference>
<dbReference type="InterPro" id="IPR039428">
    <property type="entry name" value="NUOK/Mnh_C1-like"/>
</dbReference>
<name>A0A172WHM6_9EURY</name>
<dbReference type="GeneID" id="28495930"/>
<evidence type="ECO:0000256" key="1">
    <source>
        <dbReference type="ARBA" id="ARBA00004651"/>
    </source>
</evidence>
<keyword evidence="5 6" id="KW-0472">Membrane</keyword>
<dbReference type="Pfam" id="PF00420">
    <property type="entry name" value="Oxidored_q2"/>
    <property type="match status" value="1"/>
</dbReference>